<evidence type="ECO:0000256" key="4">
    <source>
        <dbReference type="ARBA" id="ARBA00023136"/>
    </source>
</evidence>
<dbReference type="Proteomes" id="UP000516988">
    <property type="component" value="Unassembled WGS sequence"/>
</dbReference>
<evidence type="ECO:0000313" key="6">
    <source>
        <dbReference type="EMBL" id="NWX52382.1"/>
    </source>
</evidence>
<name>A0A7K6WZC5_STECA</name>
<comment type="subcellular location">
    <subcellularLocation>
        <location evidence="1">Nucleus inner membrane</location>
    </subcellularLocation>
</comment>
<dbReference type="EMBL" id="VZSC01019051">
    <property type="protein sequence ID" value="NWX52382.1"/>
    <property type="molecule type" value="Genomic_DNA"/>
</dbReference>
<reference evidence="6 7" key="1">
    <citation type="submission" date="2019-09" db="EMBL/GenBank/DDBJ databases">
        <title>Bird 10,000 Genomes (B10K) Project - Family phase.</title>
        <authorList>
            <person name="Zhang G."/>
        </authorList>
    </citation>
    <scope>NUCLEOTIDE SEQUENCE [LARGE SCALE GENOMIC DNA]</scope>
    <source>
        <strain evidence="6">OUT-0004</strain>
    </source>
</reference>
<organism evidence="6 7">
    <name type="scientific">Steatornis caripensis</name>
    <name type="common">Oilbird</name>
    <dbReference type="NCBI Taxonomy" id="48435"/>
    <lineage>
        <taxon>Eukaryota</taxon>
        <taxon>Metazoa</taxon>
        <taxon>Chordata</taxon>
        <taxon>Craniata</taxon>
        <taxon>Vertebrata</taxon>
        <taxon>Euteleostomi</taxon>
        <taxon>Archelosauria</taxon>
        <taxon>Archosauria</taxon>
        <taxon>Dinosauria</taxon>
        <taxon>Saurischia</taxon>
        <taxon>Theropoda</taxon>
        <taxon>Coelurosauria</taxon>
        <taxon>Aves</taxon>
        <taxon>Neognathae</taxon>
        <taxon>Neoaves</taxon>
        <taxon>Strisores</taxon>
        <taxon>Caprimulgiformes</taxon>
        <taxon>Steatornithidae</taxon>
        <taxon>Steatornis</taxon>
    </lineage>
</organism>
<keyword evidence="3" id="KW-1133">Transmembrane helix</keyword>
<evidence type="ECO:0000256" key="2">
    <source>
        <dbReference type="ARBA" id="ARBA00022692"/>
    </source>
</evidence>
<dbReference type="InterPro" id="IPR012919">
    <property type="entry name" value="SUN_dom"/>
</dbReference>
<sequence length="126" mass="14054">VSPGNCWSFKRHQGQVVIRLPARVHLTAVTVQHNFKGHSPSATIMSTPREITVFVSVCWGVDADRGEETLLGMFTYDVAKEATRTFPPKNAPFARAFLCIKLLLTSNWGNPIYTCIYQVQVQGEMA</sequence>
<dbReference type="InterPro" id="IPR045119">
    <property type="entry name" value="SUN1-5"/>
</dbReference>
<dbReference type="GO" id="GO:0005637">
    <property type="term" value="C:nuclear inner membrane"/>
    <property type="evidence" value="ECO:0007669"/>
    <property type="project" value="UniProtKB-SubCell"/>
</dbReference>
<evidence type="ECO:0000256" key="1">
    <source>
        <dbReference type="ARBA" id="ARBA00004540"/>
    </source>
</evidence>
<protein>
    <submittedName>
        <fullName evidence="6">SUN2 protein</fullName>
    </submittedName>
</protein>
<dbReference type="PANTHER" id="PTHR12911">
    <property type="entry name" value="SAD1/UNC-84-LIKE PROTEIN-RELATED"/>
    <property type="match status" value="1"/>
</dbReference>
<dbReference type="GO" id="GO:0034993">
    <property type="term" value="C:meiotic nuclear membrane microtubule tethering complex"/>
    <property type="evidence" value="ECO:0007669"/>
    <property type="project" value="TreeGrafter"/>
</dbReference>
<keyword evidence="7" id="KW-1185">Reference proteome</keyword>
<dbReference type="AlphaFoldDB" id="A0A7K6WZC5"/>
<gene>
    <name evidence="6" type="primary">Sun2_0</name>
    <name evidence="6" type="ORF">STECAR_R03913</name>
</gene>
<accession>A0A7K6WZC5</accession>
<dbReference type="Pfam" id="PF07738">
    <property type="entry name" value="Sad1_UNC"/>
    <property type="match status" value="1"/>
</dbReference>
<comment type="caution">
    <text evidence="6">The sequence shown here is derived from an EMBL/GenBank/DDBJ whole genome shotgun (WGS) entry which is preliminary data.</text>
</comment>
<dbReference type="PROSITE" id="PS51469">
    <property type="entry name" value="SUN"/>
    <property type="match status" value="1"/>
</dbReference>
<dbReference type="OrthoDB" id="342281at2759"/>
<proteinExistence type="predicted"/>
<feature type="non-terminal residue" evidence="6">
    <location>
        <position position="1"/>
    </location>
</feature>
<feature type="non-terminal residue" evidence="6">
    <location>
        <position position="126"/>
    </location>
</feature>
<keyword evidence="4" id="KW-0472">Membrane</keyword>
<evidence type="ECO:0000256" key="3">
    <source>
        <dbReference type="ARBA" id="ARBA00022989"/>
    </source>
</evidence>
<evidence type="ECO:0000313" key="7">
    <source>
        <dbReference type="Proteomes" id="UP000516988"/>
    </source>
</evidence>
<dbReference type="GO" id="GO:0043495">
    <property type="term" value="F:protein-membrane adaptor activity"/>
    <property type="evidence" value="ECO:0007669"/>
    <property type="project" value="TreeGrafter"/>
</dbReference>
<keyword evidence="2" id="KW-0812">Transmembrane</keyword>
<dbReference type="Gene3D" id="2.60.120.260">
    <property type="entry name" value="Galactose-binding domain-like"/>
    <property type="match status" value="1"/>
</dbReference>
<evidence type="ECO:0000259" key="5">
    <source>
        <dbReference type="PROSITE" id="PS51469"/>
    </source>
</evidence>
<feature type="domain" description="SUN" evidence="5">
    <location>
        <begin position="1"/>
        <end position="126"/>
    </location>
</feature>
<dbReference type="PANTHER" id="PTHR12911:SF24">
    <property type="entry name" value="SUN DOMAIN-CONTAINING PROTEIN 3"/>
    <property type="match status" value="1"/>
</dbReference>